<organism evidence="2 4">
    <name type="scientific">Paraburkholderia fungorum</name>
    <dbReference type="NCBI Taxonomy" id="134537"/>
    <lineage>
        <taxon>Bacteria</taxon>
        <taxon>Pseudomonadati</taxon>
        <taxon>Pseudomonadota</taxon>
        <taxon>Betaproteobacteria</taxon>
        <taxon>Burkholderiales</taxon>
        <taxon>Burkholderiaceae</taxon>
        <taxon>Paraburkholderia</taxon>
    </lineage>
</organism>
<evidence type="ECO:0000313" key="3">
    <source>
        <dbReference type="Proteomes" id="UP000032614"/>
    </source>
</evidence>
<evidence type="ECO:0000313" key="1">
    <source>
        <dbReference type="EMBL" id="AJZ61819.1"/>
    </source>
</evidence>
<dbReference type="KEGG" id="bfn:OI25_5141"/>
<reference evidence="1 3" key="1">
    <citation type="journal article" date="2015" name="Genome Announc.">
        <title>Complete genome sequences for 59 burkholderia isolates, both pathogenic and near neighbor.</title>
        <authorList>
            <person name="Johnson S.L."/>
            <person name="Bishop-Lilly K.A."/>
            <person name="Ladner J.T."/>
            <person name="Daligault H.E."/>
            <person name="Davenport K.W."/>
            <person name="Jaissle J."/>
            <person name="Frey K.G."/>
            <person name="Koroleva G.I."/>
            <person name="Bruce D.C."/>
            <person name="Coyne S.R."/>
            <person name="Broomall S.M."/>
            <person name="Li P.E."/>
            <person name="Teshima H."/>
            <person name="Gibbons H.S."/>
            <person name="Palacios G.F."/>
            <person name="Rosenzweig C.N."/>
            <person name="Redden C.L."/>
            <person name="Xu Y."/>
            <person name="Minogue T.D."/>
            <person name="Chain P.S."/>
        </authorList>
    </citation>
    <scope>NUCLEOTIDE SEQUENCE [LARGE SCALE GENOMIC DNA]</scope>
    <source>
        <strain evidence="1 3">ATCC BAA-463</strain>
    </source>
</reference>
<accession>A0AAW3USP9</accession>
<reference evidence="2 4" key="2">
    <citation type="submission" date="2020-08" db="EMBL/GenBank/DDBJ databases">
        <title>Genomic Encyclopedia of Type Strains, Phase IV (KMG-V): Genome sequencing to study the core and pangenomes of soil and plant-associated prokaryotes.</title>
        <authorList>
            <person name="Whitman W."/>
        </authorList>
    </citation>
    <scope>NUCLEOTIDE SEQUENCE [LARGE SCALE GENOMIC DNA]</scope>
    <source>
        <strain evidence="2 4">SEMIA 4013</strain>
    </source>
</reference>
<dbReference type="EMBL" id="JACIIK010000002">
    <property type="protein sequence ID" value="MBB6200577.1"/>
    <property type="molecule type" value="Genomic_DNA"/>
</dbReference>
<evidence type="ECO:0000313" key="4">
    <source>
        <dbReference type="Proteomes" id="UP000518681"/>
    </source>
</evidence>
<dbReference type="Proteomes" id="UP000518681">
    <property type="component" value="Unassembled WGS sequence"/>
</dbReference>
<evidence type="ECO:0000313" key="2">
    <source>
        <dbReference type="EMBL" id="MBB6200577.1"/>
    </source>
</evidence>
<sequence>MIRQLIEFCNDTPQAEQERFSQANARIHKAIINAVREHDVEKVPDRMIVQMTEAPRYVKRMKCGQRGRPILDSEIR</sequence>
<proteinExistence type="predicted"/>
<dbReference type="AlphaFoldDB" id="A0AAW3USP9"/>
<gene>
    <name evidence="2" type="ORF">GGD69_001423</name>
    <name evidence="1" type="ORF">OI25_5141</name>
</gene>
<name>A0AAW3USP9_9BURK</name>
<protein>
    <submittedName>
        <fullName evidence="1">Transcriptional regulator, GntR family domain protein</fullName>
    </submittedName>
</protein>
<dbReference type="Proteomes" id="UP000032614">
    <property type="component" value="Chromosome 2"/>
</dbReference>
<dbReference type="EMBL" id="CP010027">
    <property type="protein sequence ID" value="AJZ61819.1"/>
    <property type="molecule type" value="Genomic_DNA"/>
</dbReference>